<dbReference type="AlphaFoldDB" id="F0ZCT8"/>
<dbReference type="OMA" id="CFFKQKQ"/>
<sequence>MTKTDDIPVVYIEKRNINQKIHEIDVDKQHRESIAKTYEFIVEQDKIIKEHKVLSEALDQCFFKQKQSYIKNCREIALQYLELAAKIDKGNV</sequence>
<proteinExistence type="predicted"/>
<dbReference type="VEuPathDB" id="AmoebaDB:DICPUDRAFT_149089"/>
<dbReference type="RefSeq" id="XP_003285233.1">
    <property type="nucleotide sequence ID" value="XM_003285185.1"/>
</dbReference>
<dbReference type="EMBL" id="GL870980">
    <property type="protein sequence ID" value="EGC38276.1"/>
    <property type="molecule type" value="Genomic_DNA"/>
</dbReference>
<organism evidence="1 2">
    <name type="scientific">Dictyostelium purpureum</name>
    <name type="common">Slime mold</name>
    <dbReference type="NCBI Taxonomy" id="5786"/>
    <lineage>
        <taxon>Eukaryota</taxon>
        <taxon>Amoebozoa</taxon>
        <taxon>Evosea</taxon>
        <taxon>Eumycetozoa</taxon>
        <taxon>Dictyostelia</taxon>
        <taxon>Dictyosteliales</taxon>
        <taxon>Dictyosteliaceae</taxon>
        <taxon>Dictyostelium</taxon>
    </lineage>
</organism>
<gene>
    <name evidence="1" type="ORF">DICPUDRAFT_149089</name>
</gene>
<protein>
    <submittedName>
        <fullName evidence="1">Uncharacterized protein</fullName>
    </submittedName>
</protein>
<dbReference type="Proteomes" id="UP000001064">
    <property type="component" value="Unassembled WGS sequence"/>
</dbReference>
<dbReference type="KEGG" id="dpp:DICPUDRAFT_149089"/>
<name>F0ZCT8_DICPU</name>
<accession>F0ZCT8</accession>
<keyword evidence="2" id="KW-1185">Reference proteome</keyword>
<reference evidence="2" key="1">
    <citation type="journal article" date="2011" name="Genome Biol.">
        <title>Comparative genomics of the social amoebae Dictyostelium discoideum and Dictyostelium purpureum.</title>
        <authorList>
            <consortium name="US DOE Joint Genome Institute (JGI-PGF)"/>
            <person name="Sucgang R."/>
            <person name="Kuo A."/>
            <person name="Tian X."/>
            <person name="Salerno W."/>
            <person name="Parikh A."/>
            <person name="Feasley C.L."/>
            <person name="Dalin E."/>
            <person name="Tu H."/>
            <person name="Huang E."/>
            <person name="Barry K."/>
            <person name="Lindquist E."/>
            <person name="Shapiro H."/>
            <person name="Bruce D."/>
            <person name="Schmutz J."/>
            <person name="Salamov A."/>
            <person name="Fey P."/>
            <person name="Gaudet P."/>
            <person name="Anjard C."/>
            <person name="Babu M.M."/>
            <person name="Basu S."/>
            <person name="Bushmanova Y."/>
            <person name="van der Wel H."/>
            <person name="Katoh-Kurasawa M."/>
            <person name="Dinh C."/>
            <person name="Coutinho P.M."/>
            <person name="Saito T."/>
            <person name="Elias M."/>
            <person name="Schaap P."/>
            <person name="Kay R.R."/>
            <person name="Henrissat B."/>
            <person name="Eichinger L."/>
            <person name="Rivero F."/>
            <person name="Putnam N.H."/>
            <person name="West C.M."/>
            <person name="Loomis W.F."/>
            <person name="Chisholm R.L."/>
            <person name="Shaulsky G."/>
            <person name="Strassmann J.E."/>
            <person name="Queller D.C."/>
            <person name="Kuspa A."/>
            <person name="Grigoriev I.V."/>
        </authorList>
    </citation>
    <scope>NUCLEOTIDE SEQUENCE [LARGE SCALE GENOMIC DNA]</scope>
    <source>
        <strain evidence="2">QSDP1</strain>
    </source>
</reference>
<evidence type="ECO:0000313" key="1">
    <source>
        <dbReference type="EMBL" id="EGC38276.1"/>
    </source>
</evidence>
<dbReference type="eggNOG" id="ENOG502RI8S">
    <property type="taxonomic scope" value="Eukaryota"/>
</dbReference>
<evidence type="ECO:0000313" key="2">
    <source>
        <dbReference type="Proteomes" id="UP000001064"/>
    </source>
</evidence>
<dbReference type="FunCoup" id="F0ZCT8">
    <property type="interactions" value="373"/>
</dbReference>
<dbReference type="InParanoid" id="F0ZCT8"/>
<dbReference type="OrthoDB" id="10252718at2759"/>
<dbReference type="GeneID" id="10502432"/>